<gene>
    <name evidence="1" type="ORF">GSI_00996</name>
</gene>
<accession>A0A2G8SUB1</accession>
<dbReference type="AlphaFoldDB" id="A0A2G8SUB1"/>
<reference evidence="1 2" key="1">
    <citation type="journal article" date="2015" name="Sci. Rep.">
        <title>Chromosome-level genome map provides insights into diverse defense mechanisms in the medicinal fungus Ganoderma sinense.</title>
        <authorList>
            <person name="Zhu Y."/>
            <person name="Xu J."/>
            <person name="Sun C."/>
            <person name="Zhou S."/>
            <person name="Xu H."/>
            <person name="Nelson D.R."/>
            <person name="Qian J."/>
            <person name="Song J."/>
            <person name="Luo H."/>
            <person name="Xiang L."/>
            <person name="Li Y."/>
            <person name="Xu Z."/>
            <person name="Ji A."/>
            <person name="Wang L."/>
            <person name="Lu S."/>
            <person name="Hayward A."/>
            <person name="Sun W."/>
            <person name="Li X."/>
            <person name="Schwartz D.C."/>
            <person name="Wang Y."/>
            <person name="Chen S."/>
        </authorList>
    </citation>
    <scope>NUCLEOTIDE SEQUENCE [LARGE SCALE GENOMIC DNA]</scope>
    <source>
        <strain evidence="1 2">ZZ0214-1</strain>
    </source>
</reference>
<evidence type="ECO:0000313" key="1">
    <source>
        <dbReference type="EMBL" id="PIL37303.1"/>
    </source>
</evidence>
<dbReference type="OrthoDB" id="2795673at2759"/>
<dbReference type="STRING" id="1077348.A0A2G8SUB1"/>
<organism evidence="1 2">
    <name type="scientific">Ganoderma sinense ZZ0214-1</name>
    <dbReference type="NCBI Taxonomy" id="1077348"/>
    <lineage>
        <taxon>Eukaryota</taxon>
        <taxon>Fungi</taxon>
        <taxon>Dikarya</taxon>
        <taxon>Basidiomycota</taxon>
        <taxon>Agaricomycotina</taxon>
        <taxon>Agaricomycetes</taxon>
        <taxon>Polyporales</taxon>
        <taxon>Polyporaceae</taxon>
        <taxon>Ganoderma</taxon>
    </lineage>
</organism>
<dbReference type="EMBL" id="AYKW01000001">
    <property type="protein sequence ID" value="PIL37303.1"/>
    <property type="molecule type" value="Genomic_DNA"/>
</dbReference>
<evidence type="ECO:0000313" key="2">
    <source>
        <dbReference type="Proteomes" id="UP000230002"/>
    </source>
</evidence>
<comment type="caution">
    <text evidence="1">The sequence shown here is derived from an EMBL/GenBank/DDBJ whole genome shotgun (WGS) entry which is preliminary data.</text>
</comment>
<name>A0A2G8SUB1_9APHY</name>
<dbReference type="Proteomes" id="UP000230002">
    <property type="component" value="Unassembled WGS sequence"/>
</dbReference>
<protein>
    <submittedName>
        <fullName evidence="1">Uncharacterized protein</fullName>
    </submittedName>
</protein>
<keyword evidence="2" id="KW-1185">Reference proteome</keyword>
<proteinExistence type="predicted"/>
<sequence>MPSVNLRYLSLPSFSARTSVDSSSPVMDSTRAFPPLPPELVIHMFEIAACNYPQAAQAISCVSTWARKIALPHLFSTVVYRPKPAFSRGMSSGANDSPNARPLRPLTWGHLVRNLWIESSGISNPTNEGEMFRACTNVENLALMSQSLRALAPSIQVQNLARLKAAADGSTLSSDPFPCRLRSMTLITHTFRYDWHFLVGLRLQDGSELLHNITHLRILDMTISSFAPHNLLPNLTHLALPYLDLGNDFKHDTLRLPPGVLEHRALRMIVLTVAEKKWLTNPWYQISWYPRKTNISPKATFRLLVEWLRNKDDRLYVVLSPRIGDDPCKEWADAARGGPSLWEMAAQARADDSHGVDLPVSFPKGAQR</sequence>